<name>A0A6A1WQ31_9ROSI</name>
<gene>
    <name evidence="3" type="ORF">CJ030_MR1G022518</name>
</gene>
<accession>A0A6A1WQ31</accession>
<dbReference type="InterPro" id="IPR044693">
    <property type="entry name" value="SGO_plant"/>
</dbReference>
<evidence type="ECO:0000256" key="2">
    <source>
        <dbReference type="SAM" id="MobiDB-lite"/>
    </source>
</evidence>
<sequence>MAKRSSFGSIMRKKLSDLTNLQVQPKLPSQDQKPPPEEALIDQLVKLLLWMGFPLLHYNSKTIELNGAELQKLRVNLQKLQLQNWNLAQSNSHISAELNLGRERVKALQHELLCKDTLLKTKNMDPERKTELNYEKTGFQPKEGEVTVGIDSHVVNSEEKAHTCNRRRTARSRSMGPSTTHQKVVDKEKVENKRRCLRRQSARFKSYEREPTQNLFEIEDATHPVSQSLECSMHEDPVPLDSSIIIEEEGENFAPRNEAHLLQRSSIGRPVRKAVEKVESYREAPLKIKMRRAQ</sequence>
<dbReference type="GO" id="GO:0045144">
    <property type="term" value="P:meiotic sister chromatid segregation"/>
    <property type="evidence" value="ECO:0007669"/>
    <property type="project" value="InterPro"/>
</dbReference>
<dbReference type="AlphaFoldDB" id="A0A6A1WQ31"/>
<dbReference type="PANTHER" id="PTHR34373:SF8">
    <property type="entry name" value="SHUGOSHIN"/>
    <property type="match status" value="1"/>
</dbReference>
<dbReference type="Proteomes" id="UP000516437">
    <property type="component" value="Chromosome 1"/>
</dbReference>
<dbReference type="GO" id="GO:0000775">
    <property type="term" value="C:chromosome, centromeric region"/>
    <property type="evidence" value="ECO:0007669"/>
    <property type="project" value="InterPro"/>
</dbReference>
<evidence type="ECO:0000313" key="3">
    <source>
        <dbReference type="EMBL" id="KAB1226783.1"/>
    </source>
</evidence>
<protein>
    <submittedName>
        <fullName evidence="3">Shugoshin-1</fullName>
    </submittedName>
</protein>
<evidence type="ECO:0000313" key="4">
    <source>
        <dbReference type="Proteomes" id="UP000516437"/>
    </source>
</evidence>
<dbReference type="OrthoDB" id="770508at2759"/>
<feature type="region of interest" description="Disordered" evidence="2">
    <location>
        <begin position="167"/>
        <end position="191"/>
    </location>
</feature>
<feature type="coiled-coil region" evidence="1">
    <location>
        <begin position="63"/>
        <end position="90"/>
    </location>
</feature>
<evidence type="ECO:0000256" key="1">
    <source>
        <dbReference type="SAM" id="Coils"/>
    </source>
</evidence>
<dbReference type="GO" id="GO:0034090">
    <property type="term" value="P:maintenance of meiotic sister chromatid cohesion"/>
    <property type="evidence" value="ECO:0007669"/>
    <property type="project" value="InterPro"/>
</dbReference>
<keyword evidence="1" id="KW-0175">Coiled coil</keyword>
<comment type="caution">
    <text evidence="3">The sequence shown here is derived from an EMBL/GenBank/DDBJ whole genome shotgun (WGS) entry which is preliminary data.</text>
</comment>
<reference evidence="3 4" key="1">
    <citation type="journal article" date="2019" name="Plant Biotechnol. J.">
        <title>The red bayberry genome and genetic basis of sex determination.</title>
        <authorList>
            <person name="Jia H.M."/>
            <person name="Jia H.J."/>
            <person name="Cai Q.L."/>
            <person name="Wang Y."/>
            <person name="Zhao H.B."/>
            <person name="Yang W.F."/>
            <person name="Wang G.Y."/>
            <person name="Li Y.H."/>
            <person name="Zhan D.L."/>
            <person name="Shen Y.T."/>
            <person name="Niu Q.F."/>
            <person name="Chang L."/>
            <person name="Qiu J."/>
            <person name="Zhao L."/>
            <person name="Xie H.B."/>
            <person name="Fu W.Y."/>
            <person name="Jin J."/>
            <person name="Li X.W."/>
            <person name="Jiao Y."/>
            <person name="Zhou C.C."/>
            <person name="Tu T."/>
            <person name="Chai C.Y."/>
            <person name="Gao J.L."/>
            <person name="Fan L.J."/>
            <person name="van de Weg E."/>
            <person name="Wang J.Y."/>
            <person name="Gao Z.S."/>
        </authorList>
    </citation>
    <scope>NUCLEOTIDE SEQUENCE [LARGE SCALE GENOMIC DNA]</scope>
    <source>
        <tissue evidence="3">Leaves</tissue>
    </source>
</reference>
<keyword evidence="4" id="KW-1185">Reference proteome</keyword>
<proteinExistence type="predicted"/>
<dbReference type="EMBL" id="RXIC02000019">
    <property type="protein sequence ID" value="KAB1226783.1"/>
    <property type="molecule type" value="Genomic_DNA"/>
</dbReference>
<organism evidence="3 4">
    <name type="scientific">Morella rubra</name>
    <name type="common">Chinese bayberry</name>
    <dbReference type="NCBI Taxonomy" id="262757"/>
    <lineage>
        <taxon>Eukaryota</taxon>
        <taxon>Viridiplantae</taxon>
        <taxon>Streptophyta</taxon>
        <taxon>Embryophyta</taxon>
        <taxon>Tracheophyta</taxon>
        <taxon>Spermatophyta</taxon>
        <taxon>Magnoliopsida</taxon>
        <taxon>eudicotyledons</taxon>
        <taxon>Gunneridae</taxon>
        <taxon>Pentapetalae</taxon>
        <taxon>rosids</taxon>
        <taxon>fabids</taxon>
        <taxon>Fagales</taxon>
        <taxon>Myricaceae</taxon>
        <taxon>Morella</taxon>
    </lineage>
</organism>
<dbReference type="PANTHER" id="PTHR34373">
    <property type="entry name" value="SHUGOSHIN 2"/>
    <property type="match status" value="1"/>
</dbReference>